<keyword evidence="3" id="KW-1185">Reference proteome</keyword>
<gene>
    <name evidence="2" type="ORF">WJX84_010337</name>
</gene>
<name>A0AAW1T2A4_9CHLO</name>
<feature type="region of interest" description="Disordered" evidence="1">
    <location>
        <begin position="73"/>
        <end position="107"/>
    </location>
</feature>
<feature type="compositionally biased region" description="Basic and acidic residues" evidence="1">
    <location>
        <begin position="74"/>
        <end position="85"/>
    </location>
</feature>
<accession>A0AAW1T2A4</accession>
<sequence length="147" mass="15601">MAKVSSRVLEAGPDSCRVDIHQLEARVLDGQQLLPRAGAALLDELPDQLSVSTWPSQVKGVLLAHKTGAASLRDLQDGQRSRHTDISASYPTLGSGRSPMAAQTRWTSAATAEGRIIESLQNIHSSASTVEGQTAMTSSFPGRAQKP</sequence>
<feature type="region of interest" description="Disordered" evidence="1">
    <location>
        <begin position="127"/>
        <end position="147"/>
    </location>
</feature>
<protein>
    <submittedName>
        <fullName evidence="2">Uncharacterized protein</fullName>
    </submittedName>
</protein>
<evidence type="ECO:0000256" key="1">
    <source>
        <dbReference type="SAM" id="MobiDB-lite"/>
    </source>
</evidence>
<dbReference type="Proteomes" id="UP001485043">
    <property type="component" value="Unassembled WGS sequence"/>
</dbReference>
<dbReference type="AlphaFoldDB" id="A0AAW1T2A4"/>
<evidence type="ECO:0000313" key="3">
    <source>
        <dbReference type="Proteomes" id="UP001485043"/>
    </source>
</evidence>
<feature type="compositionally biased region" description="Polar residues" evidence="1">
    <location>
        <begin position="127"/>
        <end position="140"/>
    </location>
</feature>
<organism evidence="2 3">
    <name type="scientific">Apatococcus fuscideae</name>
    <dbReference type="NCBI Taxonomy" id="2026836"/>
    <lineage>
        <taxon>Eukaryota</taxon>
        <taxon>Viridiplantae</taxon>
        <taxon>Chlorophyta</taxon>
        <taxon>core chlorophytes</taxon>
        <taxon>Trebouxiophyceae</taxon>
        <taxon>Chlorellales</taxon>
        <taxon>Chlorellaceae</taxon>
        <taxon>Apatococcus</taxon>
    </lineage>
</organism>
<evidence type="ECO:0000313" key="2">
    <source>
        <dbReference type="EMBL" id="KAK9863862.1"/>
    </source>
</evidence>
<comment type="caution">
    <text evidence="2">The sequence shown here is derived from an EMBL/GenBank/DDBJ whole genome shotgun (WGS) entry which is preliminary data.</text>
</comment>
<dbReference type="EMBL" id="JALJOV010000421">
    <property type="protein sequence ID" value="KAK9863862.1"/>
    <property type="molecule type" value="Genomic_DNA"/>
</dbReference>
<reference evidence="2 3" key="1">
    <citation type="journal article" date="2024" name="Nat. Commun.">
        <title>Phylogenomics reveals the evolutionary origins of lichenization in chlorophyte algae.</title>
        <authorList>
            <person name="Puginier C."/>
            <person name="Libourel C."/>
            <person name="Otte J."/>
            <person name="Skaloud P."/>
            <person name="Haon M."/>
            <person name="Grisel S."/>
            <person name="Petersen M."/>
            <person name="Berrin J.G."/>
            <person name="Delaux P.M."/>
            <person name="Dal Grande F."/>
            <person name="Keller J."/>
        </authorList>
    </citation>
    <scope>NUCLEOTIDE SEQUENCE [LARGE SCALE GENOMIC DNA]</scope>
    <source>
        <strain evidence="2 3">SAG 2523</strain>
    </source>
</reference>
<proteinExistence type="predicted"/>